<dbReference type="PANTHER" id="PTHR36966:SF1">
    <property type="entry name" value="REP-ASSOCIATED TYROSINE TRANSPOSASE"/>
    <property type="match status" value="1"/>
</dbReference>
<accession>A0A369UIZ4</accession>
<dbReference type="GO" id="GO:0043565">
    <property type="term" value="F:sequence-specific DNA binding"/>
    <property type="evidence" value="ECO:0007669"/>
    <property type="project" value="TreeGrafter"/>
</dbReference>
<dbReference type="Proteomes" id="UP000253782">
    <property type="component" value="Unassembled WGS sequence"/>
</dbReference>
<dbReference type="AlphaFoldDB" id="A0A369UIZ4"/>
<dbReference type="GO" id="GO:0006313">
    <property type="term" value="P:DNA transposition"/>
    <property type="evidence" value="ECO:0007669"/>
    <property type="project" value="InterPro"/>
</dbReference>
<keyword evidence="3" id="KW-1185">Reference proteome</keyword>
<dbReference type="InterPro" id="IPR052715">
    <property type="entry name" value="RAYT_transposase"/>
</dbReference>
<dbReference type="RefSeq" id="WP_114847231.1">
    <property type="nucleotide sequence ID" value="NZ_JBHSPE010000025.1"/>
</dbReference>
<proteinExistence type="predicted"/>
<dbReference type="PANTHER" id="PTHR36966">
    <property type="entry name" value="REP-ASSOCIATED TYROSINE TRANSPOSASE"/>
    <property type="match status" value="1"/>
</dbReference>
<gene>
    <name evidence="2" type="ORF">DVJ77_18995</name>
</gene>
<evidence type="ECO:0000313" key="2">
    <source>
        <dbReference type="EMBL" id="RDD80085.1"/>
    </source>
</evidence>
<feature type="domain" description="Transposase IS200-like" evidence="1">
    <location>
        <begin position="8"/>
        <end position="131"/>
    </location>
</feature>
<protein>
    <submittedName>
        <fullName evidence="2">Transposase</fullName>
    </submittedName>
</protein>
<dbReference type="Gene3D" id="3.30.70.1290">
    <property type="entry name" value="Transposase IS200-like"/>
    <property type="match status" value="1"/>
</dbReference>
<organism evidence="2 3">
    <name type="scientific">Dyella tabacisoli</name>
    <dbReference type="NCBI Taxonomy" id="2282381"/>
    <lineage>
        <taxon>Bacteria</taxon>
        <taxon>Pseudomonadati</taxon>
        <taxon>Pseudomonadota</taxon>
        <taxon>Gammaproteobacteria</taxon>
        <taxon>Lysobacterales</taxon>
        <taxon>Rhodanobacteraceae</taxon>
        <taxon>Dyella</taxon>
    </lineage>
</organism>
<evidence type="ECO:0000313" key="3">
    <source>
        <dbReference type="Proteomes" id="UP000253782"/>
    </source>
</evidence>
<evidence type="ECO:0000259" key="1">
    <source>
        <dbReference type="SMART" id="SM01321"/>
    </source>
</evidence>
<dbReference type="OrthoDB" id="9794403at2"/>
<dbReference type="GO" id="GO:0004803">
    <property type="term" value="F:transposase activity"/>
    <property type="evidence" value="ECO:0007669"/>
    <property type="project" value="InterPro"/>
</dbReference>
<dbReference type="EMBL" id="QQAH01000022">
    <property type="protein sequence ID" value="RDD80085.1"/>
    <property type="molecule type" value="Genomic_DNA"/>
</dbReference>
<dbReference type="NCBIfam" id="NF047646">
    <property type="entry name" value="REP_Tyr_transpos"/>
    <property type="match status" value="1"/>
</dbReference>
<name>A0A369UIZ4_9GAMM</name>
<dbReference type="SMART" id="SM01321">
    <property type="entry name" value="Y1_Tnp"/>
    <property type="match status" value="1"/>
</dbReference>
<comment type="caution">
    <text evidence="2">The sequence shown here is derived from an EMBL/GenBank/DDBJ whole genome shotgun (WGS) entry which is preliminary data.</text>
</comment>
<dbReference type="InterPro" id="IPR002686">
    <property type="entry name" value="Transposase_17"/>
</dbReference>
<dbReference type="InterPro" id="IPR036515">
    <property type="entry name" value="Transposase_17_sf"/>
</dbReference>
<sequence length="170" mass="19949">MRYRRTLVAGGTYFFTVNLQDRSRDLLIQRIDTLRNAVRLVKRRHPFHIVAWVVLPDHIHAIWTLPSGDADYSTRWSLIKANFSRAVAHNEPVCASRQLKGERGIWQRRFWEHQIRDENDLARHVDYVHINPVKHGYTERAGDWPFSSIHRYIRDGLLAADWACAPGSRV</sequence>
<reference evidence="2 3" key="1">
    <citation type="submission" date="2018-07" db="EMBL/GenBank/DDBJ databases">
        <title>Dyella tabacisoli L4-6T, whole genome shotgun sequence.</title>
        <authorList>
            <person name="Zhou X.-K."/>
            <person name="Li W.-J."/>
            <person name="Duan Y.-Q."/>
        </authorList>
    </citation>
    <scope>NUCLEOTIDE SEQUENCE [LARGE SCALE GENOMIC DNA]</scope>
    <source>
        <strain evidence="2 3">L4-6</strain>
    </source>
</reference>
<dbReference type="SUPFAM" id="SSF143422">
    <property type="entry name" value="Transposase IS200-like"/>
    <property type="match status" value="1"/>
</dbReference>